<accession>A0A915DIW4</accession>
<dbReference type="Proteomes" id="UP000887574">
    <property type="component" value="Unplaced"/>
</dbReference>
<feature type="transmembrane region" description="Helical" evidence="2">
    <location>
        <begin position="186"/>
        <end position="207"/>
    </location>
</feature>
<dbReference type="SUPFAM" id="SSF81995">
    <property type="entry name" value="beta-sandwich domain of Sec23/24"/>
    <property type="match status" value="1"/>
</dbReference>
<proteinExistence type="predicted"/>
<reference evidence="4" key="1">
    <citation type="submission" date="2022-11" db="UniProtKB">
        <authorList>
            <consortium name="WormBaseParasite"/>
        </authorList>
    </citation>
    <scope>IDENTIFICATION</scope>
</reference>
<keyword evidence="2" id="KW-0812">Transmembrane</keyword>
<organism evidence="3 4">
    <name type="scientific">Ditylenchus dipsaci</name>
    <dbReference type="NCBI Taxonomy" id="166011"/>
    <lineage>
        <taxon>Eukaryota</taxon>
        <taxon>Metazoa</taxon>
        <taxon>Ecdysozoa</taxon>
        <taxon>Nematoda</taxon>
        <taxon>Chromadorea</taxon>
        <taxon>Rhabditida</taxon>
        <taxon>Tylenchina</taxon>
        <taxon>Tylenchomorpha</taxon>
        <taxon>Sphaerularioidea</taxon>
        <taxon>Anguinidae</taxon>
        <taxon>Anguininae</taxon>
        <taxon>Ditylenchus</taxon>
    </lineage>
</organism>
<dbReference type="AlphaFoldDB" id="A0A915DIW4"/>
<feature type="transmembrane region" description="Helical" evidence="2">
    <location>
        <begin position="94"/>
        <end position="113"/>
    </location>
</feature>
<evidence type="ECO:0000313" key="3">
    <source>
        <dbReference type="Proteomes" id="UP000887574"/>
    </source>
</evidence>
<feature type="transmembrane region" description="Helical" evidence="2">
    <location>
        <begin position="125"/>
        <end position="149"/>
    </location>
</feature>
<keyword evidence="3" id="KW-1185">Reference proteome</keyword>
<evidence type="ECO:0000256" key="2">
    <source>
        <dbReference type="SAM" id="Phobius"/>
    </source>
</evidence>
<evidence type="ECO:0000313" key="4">
    <source>
        <dbReference type="WBParaSite" id="jg20467"/>
    </source>
</evidence>
<sequence>MERAPESKRSSHSKQALSGPHSQQQTNQQSFPQPYQQQYPYQHQPQQTYPETPQMDQQMCQSRQKPQMYQQTQQQWAVNFKPCNDRFMGCSCRVAANVFAIAVLIVSAIHGGLNIYVMSKSYGNLGYYIDLALVLLQIVGSVMVVLAYFNDSSCLYISGEVVSLVHYGAVLLIGLWLCVANRFGTLLVIGVIFVPALIITLLIMLVISSVRCVKVLNAEELRLQNIGFGVPGEYASAQMYQQQSLANQQLNPSSKKHEDRYRCGCSCLVDAFSQCRSTWRGNLCTRGSTIECNLDRTGTRLSINSGNRAIDGYRSSFWNFTCLYTASIVLNASFSSIWCIKV</sequence>
<feature type="compositionally biased region" description="Low complexity" evidence="1">
    <location>
        <begin position="23"/>
        <end position="54"/>
    </location>
</feature>
<feature type="region of interest" description="Disordered" evidence="1">
    <location>
        <begin position="1"/>
        <end position="64"/>
    </location>
</feature>
<name>A0A915DIW4_9BILA</name>
<feature type="compositionally biased region" description="Polar residues" evidence="1">
    <location>
        <begin position="13"/>
        <end position="22"/>
    </location>
</feature>
<evidence type="ECO:0000256" key="1">
    <source>
        <dbReference type="SAM" id="MobiDB-lite"/>
    </source>
</evidence>
<dbReference type="WBParaSite" id="jg20467">
    <property type="protein sequence ID" value="jg20467"/>
    <property type="gene ID" value="jg20467"/>
</dbReference>
<protein>
    <submittedName>
        <fullName evidence="4">Tetraspanin</fullName>
    </submittedName>
</protein>
<feature type="transmembrane region" description="Helical" evidence="2">
    <location>
        <begin position="155"/>
        <end position="179"/>
    </location>
</feature>
<keyword evidence="2" id="KW-0472">Membrane</keyword>
<keyword evidence="2" id="KW-1133">Transmembrane helix</keyword>